<proteinExistence type="predicted"/>
<dbReference type="InterPro" id="IPR044277">
    <property type="entry name" value="GIP1"/>
</dbReference>
<dbReference type="PANTHER" id="PTHR46775">
    <property type="entry name" value="FLOCCULATION PROTEIN (DUF1296)"/>
    <property type="match status" value="1"/>
</dbReference>
<evidence type="ECO:0000313" key="2">
    <source>
        <dbReference type="EMBL" id="KAL0320040.1"/>
    </source>
</evidence>
<protein>
    <submittedName>
        <fullName evidence="2">GBF-interacting protein 1</fullName>
    </submittedName>
</protein>
<name>A0AAW2LLD7_SESRA</name>
<evidence type="ECO:0000256" key="1">
    <source>
        <dbReference type="SAM" id="MobiDB-lite"/>
    </source>
</evidence>
<dbReference type="GO" id="GO:0051082">
    <property type="term" value="F:unfolded protein binding"/>
    <property type="evidence" value="ECO:0007669"/>
    <property type="project" value="TreeGrafter"/>
</dbReference>
<gene>
    <name evidence="2" type="ORF">Sradi_5265500</name>
</gene>
<dbReference type="AlphaFoldDB" id="A0AAW2LLD7"/>
<comment type="caution">
    <text evidence="2">The sequence shown here is derived from an EMBL/GenBank/DDBJ whole genome shotgun (WGS) entry which is preliminary data.</text>
</comment>
<accession>A0AAW2LLD7</accession>
<dbReference type="PANTHER" id="PTHR46775:SF1">
    <property type="entry name" value="FLOCCULATION PROTEIN (DUF1296)"/>
    <property type="match status" value="1"/>
</dbReference>
<dbReference type="EMBL" id="JACGWJ010000024">
    <property type="protein sequence ID" value="KAL0320040.1"/>
    <property type="molecule type" value="Genomic_DNA"/>
</dbReference>
<feature type="region of interest" description="Disordered" evidence="1">
    <location>
        <begin position="44"/>
        <end position="64"/>
    </location>
</feature>
<organism evidence="2">
    <name type="scientific">Sesamum radiatum</name>
    <name type="common">Black benniseed</name>
    <dbReference type="NCBI Taxonomy" id="300843"/>
    <lineage>
        <taxon>Eukaryota</taxon>
        <taxon>Viridiplantae</taxon>
        <taxon>Streptophyta</taxon>
        <taxon>Embryophyta</taxon>
        <taxon>Tracheophyta</taxon>
        <taxon>Spermatophyta</taxon>
        <taxon>Magnoliopsida</taxon>
        <taxon>eudicotyledons</taxon>
        <taxon>Gunneridae</taxon>
        <taxon>Pentapetalae</taxon>
        <taxon>asterids</taxon>
        <taxon>lamiids</taxon>
        <taxon>Lamiales</taxon>
        <taxon>Pedaliaceae</taxon>
        <taxon>Sesamum</taxon>
    </lineage>
</organism>
<reference evidence="2" key="1">
    <citation type="submission" date="2020-06" db="EMBL/GenBank/DDBJ databases">
        <authorList>
            <person name="Li T."/>
            <person name="Hu X."/>
            <person name="Zhang T."/>
            <person name="Song X."/>
            <person name="Zhang H."/>
            <person name="Dai N."/>
            <person name="Sheng W."/>
            <person name="Hou X."/>
            <person name="Wei L."/>
        </authorList>
    </citation>
    <scope>NUCLEOTIDE SEQUENCE</scope>
    <source>
        <strain evidence="2">G02</strain>
        <tissue evidence="2">Leaf</tissue>
    </source>
</reference>
<reference evidence="2" key="2">
    <citation type="journal article" date="2024" name="Plant">
        <title>Genomic evolution and insights into agronomic trait innovations of Sesamum species.</title>
        <authorList>
            <person name="Miao H."/>
            <person name="Wang L."/>
            <person name="Qu L."/>
            <person name="Liu H."/>
            <person name="Sun Y."/>
            <person name="Le M."/>
            <person name="Wang Q."/>
            <person name="Wei S."/>
            <person name="Zheng Y."/>
            <person name="Lin W."/>
            <person name="Duan Y."/>
            <person name="Cao H."/>
            <person name="Xiong S."/>
            <person name="Wang X."/>
            <person name="Wei L."/>
            <person name="Li C."/>
            <person name="Ma Q."/>
            <person name="Ju M."/>
            <person name="Zhao R."/>
            <person name="Li G."/>
            <person name="Mu C."/>
            <person name="Tian Q."/>
            <person name="Mei H."/>
            <person name="Zhang T."/>
            <person name="Gao T."/>
            <person name="Zhang H."/>
        </authorList>
    </citation>
    <scope>NUCLEOTIDE SEQUENCE</scope>
    <source>
        <strain evidence="2">G02</strain>
    </source>
</reference>
<sequence>MKELFWVYKNQTVLNSEAKYPGTQSVSQGAEIFLSSEFEVPSSISPDYGESKQEVAPGSHQHPVAHSSSNYNVGFMQPILSGQLPPFESSESQTRDVPQLPSFAVQQSFDPTSYYAQSYRSGMESDGYTLPLQSAGAANKYNANAALVSTKTSQSPQELQGGAPLIQSMVSSAPLVTQAAGIMQSSIAATQQPLPVFHQPTGVHLPHYPPFIAYGPYFSPFYVPPPAIHQFLSNGVSPQQPQGGSLYPTPSGTIAKYSVSQYKQGSNTGSSSHVRVAGSYGSYGLSAPNYTSSSATPVLTSTLNEDIADPQAKENYISVSGQQSEGSGVSQGQLAFTSTQPGHGAFSGIFHPAQAVTAATVHPLLLHSQAITSHIDMGGPTAGVYQT</sequence>